<dbReference type="Pfam" id="PF01740">
    <property type="entry name" value="STAS"/>
    <property type="match status" value="1"/>
</dbReference>
<comment type="caution">
    <text evidence="4">The sequence shown here is derived from an EMBL/GenBank/DDBJ whole genome shotgun (WGS) entry which is preliminary data.</text>
</comment>
<evidence type="ECO:0000259" key="3">
    <source>
        <dbReference type="PROSITE" id="PS50801"/>
    </source>
</evidence>
<dbReference type="NCBIfam" id="TIGR00377">
    <property type="entry name" value="ant_ant_sig"/>
    <property type="match status" value="1"/>
</dbReference>
<dbReference type="InterPro" id="IPR036513">
    <property type="entry name" value="STAS_dom_sf"/>
</dbReference>
<gene>
    <name evidence="4" type="ORF">FHS23_001236</name>
</gene>
<dbReference type="InterPro" id="IPR003658">
    <property type="entry name" value="Anti-sigma_ant"/>
</dbReference>
<dbReference type="Gene3D" id="3.30.750.24">
    <property type="entry name" value="STAS domain"/>
    <property type="match status" value="1"/>
</dbReference>
<evidence type="ECO:0000313" key="4">
    <source>
        <dbReference type="EMBL" id="MBB3050241.1"/>
    </source>
</evidence>
<reference evidence="4 5" key="1">
    <citation type="submission" date="2020-08" db="EMBL/GenBank/DDBJ databases">
        <title>Genomic Encyclopedia of Type Strains, Phase III (KMG-III): the genomes of soil and plant-associated and newly described type strains.</title>
        <authorList>
            <person name="Whitman W."/>
        </authorList>
    </citation>
    <scope>NUCLEOTIDE SEQUENCE [LARGE SCALE GENOMIC DNA]</scope>
    <source>
        <strain evidence="4 5">CECT 8577</strain>
    </source>
</reference>
<comment type="similarity">
    <text evidence="1 2">Belongs to the anti-sigma-factor antagonist family.</text>
</comment>
<evidence type="ECO:0000256" key="2">
    <source>
        <dbReference type="RuleBase" id="RU003749"/>
    </source>
</evidence>
<evidence type="ECO:0000313" key="5">
    <source>
        <dbReference type="Proteomes" id="UP000550714"/>
    </source>
</evidence>
<dbReference type="CDD" id="cd07043">
    <property type="entry name" value="STAS_anti-anti-sigma_factors"/>
    <property type="match status" value="1"/>
</dbReference>
<sequence>MTVAHVALLTEEEPRSAELTVTGEIDLSNADQVRDELYRSIANDLMYVSVNLTDVSYMDSSGLRVLFMLAERLQRLQTELAVVAPPGTPARRILELAGFDAVATLRP</sequence>
<dbReference type="PROSITE" id="PS50801">
    <property type="entry name" value="STAS"/>
    <property type="match status" value="1"/>
</dbReference>
<protein>
    <recommendedName>
        <fullName evidence="2">Anti-sigma factor antagonist</fullName>
    </recommendedName>
</protein>
<organism evidence="4 5">
    <name type="scientific">Prauserella isguenensis</name>
    <dbReference type="NCBI Taxonomy" id="1470180"/>
    <lineage>
        <taxon>Bacteria</taxon>
        <taxon>Bacillati</taxon>
        <taxon>Actinomycetota</taxon>
        <taxon>Actinomycetes</taxon>
        <taxon>Pseudonocardiales</taxon>
        <taxon>Pseudonocardiaceae</taxon>
        <taxon>Prauserella</taxon>
    </lineage>
</organism>
<dbReference type="Proteomes" id="UP000550714">
    <property type="component" value="Unassembled WGS sequence"/>
</dbReference>
<name>A0A839RWW1_9PSEU</name>
<keyword evidence="5" id="KW-1185">Reference proteome</keyword>
<evidence type="ECO:0000256" key="1">
    <source>
        <dbReference type="ARBA" id="ARBA00009013"/>
    </source>
</evidence>
<dbReference type="InterPro" id="IPR002645">
    <property type="entry name" value="STAS_dom"/>
</dbReference>
<dbReference type="RefSeq" id="WP_183649116.1">
    <property type="nucleotide sequence ID" value="NZ_JACHWU010000001.1"/>
</dbReference>
<dbReference type="PANTHER" id="PTHR33495">
    <property type="entry name" value="ANTI-SIGMA FACTOR ANTAGONIST TM_1081-RELATED-RELATED"/>
    <property type="match status" value="1"/>
</dbReference>
<accession>A0A839RWW1</accession>
<dbReference type="PANTHER" id="PTHR33495:SF13">
    <property type="entry name" value="ANTI-SIGMA-F FACTOR ANTAGONIST RSFB"/>
    <property type="match status" value="1"/>
</dbReference>
<dbReference type="EMBL" id="JACHWU010000001">
    <property type="protein sequence ID" value="MBB3050241.1"/>
    <property type="molecule type" value="Genomic_DNA"/>
</dbReference>
<dbReference type="GO" id="GO:0043856">
    <property type="term" value="F:anti-sigma factor antagonist activity"/>
    <property type="evidence" value="ECO:0007669"/>
    <property type="project" value="InterPro"/>
</dbReference>
<dbReference type="SUPFAM" id="SSF52091">
    <property type="entry name" value="SpoIIaa-like"/>
    <property type="match status" value="1"/>
</dbReference>
<dbReference type="AlphaFoldDB" id="A0A839RWW1"/>
<feature type="domain" description="STAS" evidence="3">
    <location>
        <begin position="19"/>
        <end position="107"/>
    </location>
</feature>
<proteinExistence type="inferred from homology"/>